<sequence>MRKQDSRRYHSIVPSTIGRAREAARAPAAAREMPARGASPSPAPLTCLQTTVAAAYTPFT</sequence>
<keyword evidence="3" id="KW-1185">Reference proteome</keyword>
<gene>
    <name evidence="2" type="ORF">E2C01_045146</name>
</gene>
<feature type="compositionally biased region" description="Low complexity" evidence="1">
    <location>
        <begin position="25"/>
        <end position="38"/>
    </location>
</feature>
<name>A0A5B7FUY4_PORTR</name>
<evidence type="ECO:0000313" key="3">
    <source>
        <dbReference type="Proteomes" id="UP000324222"/>
    </source>
</evidence>
<comment type="caution">
    <text evidence="2">The sequence shown here is derived from an EMBL/GenBank/DDBJ whole genome shotgun (WGS) entry which is preliminary data.</text>
</comment>
<reference evidence="2 3" key="1">
    <citation type="submission" date="2019-05" db="EMBL/GenBank/DDBJ databases">
        <title>Another draft genome of Portunus trituberculatus and its Hox gene families provides insights of decapod evolution.</title>
        <authorList>
            <person name="Jeong J.-H."/>
            <person name="Song I."/>
            <person name="Kim S."/>
            <person name="Choi T."/>
            <person name="Kim D."/>
            <person name="Ryu S."/>
            <person name="Kim W."/>
        </authorList>
    </citation>
    <scope>NUCLEOTIDE SEQUENCE [LARGE SCALE GENOMIC DNA]</scope>
    <source>
        <tissue evidence="2">Muscle</tissue>
    </source>
</reference>
<organism evidence="2 3">
    <name type="scientific">Portunus trituberculatus</name>
    <name type="common">Swimming crab</name>
    <name type="synonym">Neptunus trituberculatus</name>
    <dbReference type="NCBI Taxonomy" id="210409"/>
    <lineage>
        <taxon>Eukaryota</taxon>
        <taxon>Metazoa</taxon>
        <taxon>Ecdysozoa</taxon>
        <taxon>Arthropoda</taxon>
        <taxon>Crustacea</taxon>
        <taxon>Multicrustacea</taxon>
        <taxon>Malacostraca</taxon>
        <taxon>Eumalacostraca</taxon>
        <taxon>Eucarida</taxon>
        <taxon>Decapoda</taxon>
        <taxon>Pleocyemata</taxon>
        <taxon>Brachyura</taxon>
        <taxon>Eubrachyura</taxon>
        <taxon>Portunoidea</taxon>
        <taxon>Portunidae</taxon>
        <taxon>Portuninae</taxon>
        <taxon>Portunus</taxon>
    </lineage>
</organism>
<proteinExistence type="predicted"/>
<protein>
    <submittedName>
        <fullName evidence="2">Uncharacterized protein</fullName>
    </submittedName>
</protein>
<evidence type="ECO:0000256" key="1">
    <source>
        <dbReference type="SAM" id="MobiDB-lite"/>
    </source>
</evidence>
<feature type="region of interest" description="Disordered" evidence="1">
    <location>
        <begin position="1"/>
        <end position="44"/>
    </location>
</feature>
<dbReference type="EMBL" id="VSRR010010084">
    <property type="protein sequence ID" value="MPC51301.1"/>
    <property type="molecule type" value="Genomic_DNA"/>
</dbReference>
<accession>A0A5B7FUY4</accession>
<evidence type="ECO:0000313" key="2">
    <source>
        <dbReference type="EMBL" id="MPC51301.1"/>
    </source>
</evidence>
<dbReference type="AlphaFoldDB" id="A0A5B7FUY4"/>
<dbReference type="Proteomes" id="UP000324222">
    <property type="component" value="Unassembled WGS sequence"/>
</dbReference>